<evidence type="ECO:0000256" key="5">
    <source>
        <dbReference type="ARBA" id="ARBA00022692"/>
    </source>
</evidence>
<gene>
    <name evidence="9" type="ORF">CJ668_01160</name>
</gene>
<evidence type="ECO:0000256" key="8">
    <source>
        <dbReference type="SAM" id="SignalP"/>
    </source>
</evidence>
<comment type="subcellular location">
    <subcellularLocation>
        <location evidence="1">Cell outer membrane</location>
    </subcellularLocation>
</comment>
<dbReference type="SUPFAM" id="SSF56954">
    <property type="entry name" value="Outer membrane efflux proteins (OEP)"/>
    <property type="match status" value="1"/>
</dbReference>
<sequence>MKKLCLFLIISKLAFAQTISFEEALNQTIENSKDLQKQKINIDIAKTNSDFIDGLNFGKVSLNSDISRTNHSGYVFMGKLSSREATFKDFGAGEFNPSNPNVLDVKPKDLNYPDSYTSINSYISYDLPLFTGFALYHQKGILKLQEKANEILYNLDKKTLEFEVLKAYNSAVLAKDFVKTMQKAKDTIGFIKNGAKEFHKNGLVTKIDVNEAELYFLNTNSNLIEAENNLKLSLAYLKFLTSNENISDVENLQNTYLEIKEFEDLYKIALKNRDEITLQNLSIEANNKNIKANQGSYYPSVFTHLEYGYNDDKFSTSKDKDYYMALLGISLTLFDGTRSAKVEKSRLEYLKAKLDFEKLQDGIKLEVQKAILDYKAKQEILKEKILASELASSVLNQAKLQYKNRLISMTTLLSQETNYRQSQTMLLNAKYENSLALARLNLVLGQNLQKDYK</sequence>
<keyword evidence="6" id="KW-0472">Membrane</keyword>
<keyword evidence="8" id="KW-0732">Signal</keyword>
<evidence type="ECO:0000256" key="7">
    <source>
        <dbReference type="ARBA" id="ARBA00023237"/>
    </source>
</evidence>
<evidence type="ECO:0000256" key="3">
    <source>
        <dbReference type="ARBA" id="ARBA00022448"/>
    </source>
</evidence>
<reference evidence="9 10" key="1">
    <citation type="submission" date="2017-09" db="EMBL/GenBank/DDBJ databases">
        <title>Reassesment of A. cryaerophilus.</title>
        <authorList>
            <person name="Perez-Cataluna A."/>
            <person name="Collado L."/>
            <person name="Salgado O."/>
            <person name="Lefinanco V."/>
            <person name="Figueras M.J."/>
        </authorList>
    </citation>
    <scope>NUCLEOTIDE SEQUENCE [LARGE SCALE GENOMIC DNA]</scope>
    <source>
        <strain evidence="9 10">LMG 10229</strain>
    </source>
</reference>
<dbReference type="PANTHER" id="PTHR30026">
    <property type="entry name" value="OUTER MEMBRANE PROTEIN TOLC"/>
    <property type="match status" value="1"/>
</dbReference>
<dbReference type="GO" id="GO:0015288">
    <property type="term" value="F:porin activity"/>
    <property type="evidence" value="ECO:0007669"/>
    <property type="project" value="TreeGrafter"/>
</dbReference>
<dbReference type="InterPro" id="IPR003423">
    <property type="entry name" value="OMP_efflux"/>
</dbReference>
<dbReference type="Proteomes" id="UP000238811">
    <property type="component" value="Unassembled WGS sequence"/>
</dbReference>
<evidence type="ECO:0000256" key="1">
    <source>
        <dbReference type="ARBA" id="ARBA00004442"/>
    </source>
</evidence>
<keyword evidence="7" id="KW-0998">Cell outer membrane</keyword>
<dbReference type="GO" id="GO:0015562">
    <property type="term" value="F:efflux transmembrane transporter activity"/>
    <property type="evidence" value="ECO:0007669"/>
    <property type="project" value="InterPro"/>
</dbReference>
<keyword evidence="5" id="KW-0812">Transmembrane</keyword>
<comment type="caution">
    <text evidence="9">The sequence shown here is derived from an EMBL/GenBank/DDBJ whole genome shotgun (WGS) entry which is preliminary data.</text>
</comment>
<evidence type="ECO:0000313" key="10">
    <source>
        <dbReference type="Proteomes" id="UP000238811"/>
    </source>
</evidence>
<accession>A0A2S9TS01</accession>
<dbReference type="GO" id="GO:1990281">
    <property type="term" value="C:efflux pump complex"/>
    <property type="evidence" value="ECO:0007669"/>
    <property type="project" value="TreeGrafter"/>
</dbReference>
<comment type="similarity">
    <text evidence="2">Belongs to the outer membrane factor (OMF) (TC 1.B.17) family.</text>
</comment>
<keyword evidence="3" id="KW-0813">Transport</keyword>
<dbReference type="GO" id="GO:0009279">
    <property type="term" value="C:cell outer membrane"/>
    <property type="evidence" value="ECO:0007669"/>
    <property type="project" value="UniProtKB-SubCell"/>
</dbReference>
<dbReference type="AlphaFoldDB" id="A0A2S9TS01"/>
<dbReference type="EMBL" id="NXGD01000001">
    <property type="protein sequence ID" value="PRN01618.1"/>
    <property type="molecule type" value="Genomic_DNA"/>
</dbReference>
<feature type="signal peptide" evidence="8">
    <location>
        <begin position="1"/>
        <end position="16"/>
    </location>
</feature>
<keyword evidence="4" id="KW-1134">Transmembrane beta strand</keyword>
<evidence type="ECO:0000256" key="4">
    <source>
        <dbReference type="ARBA" id="ARBA00022452"/>
    </source>
</evidence>
<name>A0A2S9TS01_9BACT</name>
<feature type="chain" id="PRO_5015684205" evidence="8">
    <location>
        <begin position="17"/>
        <end position="453"/>
    </location>
</feature>
<dbReference type="InterPro" id="IPR051906">
    <property type="entry name" value="TolC-like"/>
</dbReference>
<evidence type="ECO:0000313" key="9">
    <source>
        <dbReference type="EMBL" id="PRN01618.1"/>
    </source>
</evidence>
<dbReference type="Pfam" id="PF02321">
    <property type="entry name" value="OEP"/>
    <property type="match status" value="1"/>
</dbReference>
<evidence type="ECO:0000256" key="6">
    <source>
        <dbReference type="ARBA" id="ARBA00023136"/>
    </source>
</evidence>
<proteinExistence type="inferred from homology"/>
<dbReference type="Gene3D" id="1.20.1600.10">
    <property type="entry name" value="Outer membrane efflux proteins (OEP)"/>
    <property type="match status" value="1"/>
</dbReference>
<dbReference type="PANTHER" id="PTHR30026:SF20">
    <property type="entry name" value="OUTER MEMBRANE PROTEIN TOLC"/>
    <property type="match status" value="1"/>
</dbReference>
<evidence type="ECO:0000256" key="2">
    <source>
        <dbReference type="ARBA" id="ARBA00007613"/>
    </source>
</evidence>
<protein>
    <submittedName>
        <fullName evidence="9">Transporter</fullName>
    </submittedName>
</protein>
<organism evidence="9 10">
    <name type="scientific">Aliarcobacter cryaerophilus</name>
    <dbReference type="NCBI Taxonomy" id="28198"/>
    <lineage>
        <taxon>Bacteria</taxon>
        <taxon>Pseudomonadati</taxon>
        <taxon>Campylobacterota</taxon>
        <taxon>Epsilonproteobacteria</taxon>
        <taxon>Campylobacterales</taxon>
        <taxon>Arcobacteraceae</taxon>
        <taxon>Aliarcobacter</taxon>
    </lineage>
</organism>